<dbReference type="Proteomes" id="UP000320582">
    <property type="component" value="Unassembled WGS sequence"/>
</dbReference>
<proteinExistence type="predicted"/>
<protein>
    <submittedName>
        <fullName evidence="1">Uncharacterized protein</fullName>
    </submittedName>
</protein>
<accession>A0A543KBH9</accession>
<dbReference type="AlphaFoldDB" id="A0A543KBH9"/>
<reference evidence="1 2" key="1">
    <citation type="submission" date="2019-06" db="EMBL/GenBank/DDBJ databases">
        <title>Genomic Encyclopedia of Archaeal and Bacterial Type Strains, Phase II (KMG-II): from individual species to whole genera.</title>
        <authorList>
            <person name="Goeker M."/>
        </authorList>
    </citation>
    <scope>NUCLEOTIDE SEQUENCE [LARGE SCALE GENOMIC DNA]</scope>
    <source>
        <strain evidence="1 2">DSM 18423</strain>
    </source>
</reference>
<organism evidence="1 2">
    <name type="scientific">Roseinatronobacter monicus</name>
    <dbReference type="NCBI Taxonomy" id="393481"/>
    <lineage>
        <taxon>Bacteria</taxon>
        <taxon>Pseudomonadati</taxon>
        <taxon>Pseudomonadota</taxon>
        <taxon>Alphaproteobacteria</taxon>
        <taxon>Rhodobacterales</taxon>
        <taxon>Paracoccaceae</taxon>
        <taxon>Roseinatronobacter</taxon>
    </lineage>
</organism>
<evidence type="ECO:0000313" key="1">
    <source>
        <dbReference type="EMBL" id="TQM92417.1"/>
    </source>
</evidence>
<name>A0A543KBH9_9RHOB</name>
<sequence length="48" mass="5291">MATLIDKKAETLRGWIARDGMLDAYMLREYLFPDAATMNAVLAEDAAG</sequence>
<dbReference type="EMBL" id="VFPT01000001">
    <property type="protein sequence ID" value="TQM92417.1"/>
    <property type="molecule type" value="Genomic_DNA"/>
</dbReference>
<comment type="caution">
    <text evidence="1">The sequence shown here is derived from an EMBL/GenBank/DDBJ whole genome shotgun (WGS) entry which is preliminary data.</text>
</comment>
<dbReference type="RefSeq" id="WP_170207063.1">
    <property type="nucleotide sequence ID" value="NZ_VFPT01000001.1"/>
</dbReference>
<keyword evidence="2" id="KW-1185">Reference proteome</keyword>
<gene>
    <name evidence="1" type="ORF">BD293_1023</name>
</gene>
<evidence type="ECO:0000313" key="2">
    <source>
        <dbReference type="Proteomes" id="UP000320582"/>
    </source>
</evidence>